<proteinExistence type="predicted"/>
<name>A0A5M6CNG7_9BACT</name>
<evidence type="ECO:0008006" key="5">
    <source>
        <dbReference type="Google" id="ProtNLM"/>
    </source>
</evidence>
<protein>
    <recommendedName>
        <fullName evidence="5">YtxH domain-containing protein</fullName>
    </recommendedName>
</protein>
<sequence length="109" mass="11985">MKKYILLFVTASFLILTSCGSSSDTNEQERTPGQNLDTAIHDVKQASDQGKQDIKNAASDTKDAVQDVAHDVKEGVSDAYHDTREAVKKGAKKVDEKATEVKEDMKKDK</sequence>
<evidence type="ECO:0000256" key="2">
    <source>
        <dbReference type="SAM" id="SignalP"/>
    </source>
</evidence>
<gene>
    <name evidence="3" type="ORF">F0919_08730</name>
</gene>
<dbReference type="AlphaFoldDB" id="A0A5M6CNG7"/>
<dbReference type="Gene3D" id="1.10.287.700">
    <property type="entry name" value="Helix hairpin bin"/>
    <property type="match status" value="1"/>
</dbReference>
<feature type="signal peptide" evidence="2">
    <location>
        <begin position="1"/>
        <end position="23"/>
    </location>
</feature>
<dbReference type="EMBL" id="VWSH01000002">
    <property type="protein sequence ID" value="KAA5534689.1"/>
    <property type="molecule type" value="Genomic_DNA"/>
</dbReference>
<feature type="chain" id="PRO_5024368922" description="YtxH domain-containing protein" evidence="2">
    <location>
        <begin position="24"/>
        <end position="109"/>
    </location>
</feature>
<comment type="caution">
    <text evidence="3">The sequence shown here is derived from an EMBL/GenBank/DDBJ whole genome shotgun (WGS) entry which is preliminary data.</text>
</comment>
<evidence type="ECO:0000256" key="1">
    <source>
        <dbReference type="SAM" id="MobiDB-lite"/>
    </source>
</evidence>
<reference evidence="3 4" key="1">
    <citation type="submission" date="2019-09" db="EMBL/GenBank/DDBJ databases">
        <title>Genome sequence and assembly of Taibaiella sp.</title>
        <authorList>
            <person name="Chhetri G."/>
        </authorList>
    </citation>
    <scope>NUCLEOTIDE SEQUENCE [LARGE SCALE GENOMIC DNA]</scope>
    <source>
        <strain evidence="3 4">KVB11</strain>
    </source>
</reference>
<dbReference type="Proteomes" id="UP000323632">
    <property type="component" value="Unassembled WGS sequence"/>
</dbReference>
<keyword evidence="4" id="KW-1185">Reference proteome</keyword>
<keyword evidence="2" id="KW-0732">Signal</keyword>
<evidence type="ECO:0000313" key="3">
    <source>
        <dbReference type="EMBL" id="KAA5534689.1"/>
    </source>
</evidence>
<dbReference type="RefSeq" id="WP_150032368.1">
    <property type="nucleotide sequence ID" value="NZ_VWSH01000002.1"/>
</dbReference>
<evidence type="ECO:0000313" key="4">
    <source>
        <dbReference type="Proteomes" id="UP000323632"/>
    </source>
</evidence>
<accession>A0A5M6CNG7</accession>
<feature type="region of interest" description="Disordered" evidence="1">
    <location>
        <begin position="76"/>
        <end position="109"/>
    </location>
</feature>
<organism evidence="3 4">
    <name type="scientific">Taibaiella lutea</name>
    <dbReference type="NCBI Taxonomy" id="2608001"/>
    <lineage>
        <taxon>Bacteria</taxon>
        <taxon>Pseudomonadati</taxon>
        <taxon>Bacteroidota</taxon>
        <taxon>Chitinophagia</taxon>
        <taxon>Chitinophagales</taxon>
        <taxon>Chitinophagaceae</taxon>
        <taxon>Taibaiella</taxon>
    </lineage>
</organism>
<dbReference type="PROSITE" id="PS51257">
    <property type="entry name" value="PROKAR_LIPOPROTEIN"/>
    <property type="match status" value="1"/>
</dbReference>